<evidence type="ECO:0000313" key="1">
    <source>
        <dbReference type="EMBL" id="MET1257499.1"/>
    </source>
</evidence>
<accession>A0ABV2BZZ2</accession>
<reference evidence="1 2" key="1">
    <citation type="submission" date="2024-06" db="EMBL/GenBank/DDBJ databases">
        <authorList>
            <person name="Li F."/>
        </authorList>
    </citation>
    <scope>NUCLEOTIDE SEQUENCE [LARGE SCALE GENOMIC DNA]</scope>
    <source>
        <strain evidence="1 2">GXAS 311</strain>
    </source>
</reference>
<protein>
    <recommendedName>
        <fullName evidence="3">Immunity protein 30 domain-containing protein</fullName>
    </recommendedName>
</protein>
<organism evidence="1 2">
    <name type="scientific">Aliikangiella maris</name>
    <dbReference type="NCBI Taxonomy" id="3162458"/>
    <lineage>
        <taxon>Bacteria</taxon>
        <taxon>Pseudomonadati</taxon>
        <taxon>Pseudomonadota</taxon>
        <taxon>Gammaproteobacteria</taxon>
        <taxon>Oceanospirillales</taxon>
        <taxon>Pleioneaceae</taxon>
        <taxon>Aliikangiella</taxon>
    </lineage>
</organism>
<sequence length="137" mass="15505">MDLSIIDSISWADLENAYGSAASAPQSLRALLSDDEDDVDEAIYGFLHSEACHQYTTYSCTPYVVKCVLYILELKEFKDSELGEILGFIQACTYNAREIESLRNEILSGIECYKKYKGRKARVGEEATKLVEFCNEY</sequence>
<dbReference type="RefSeq" id="WP_353898082.1">
    <property type="nucleotide sequence ID" value="NZ_JBEVCJ010000081.1"/>
</dbReference>
<evidence type="ECO:0008006" key="3">
    <source>
        <dbReference type="Google" id="ProtNLM"/>
    </source>
</evidence>
<evidence type="ECO:0000313" key="2">
    <source>
        <dbReference type="Proteomes" id="UP001548189"/>
    </source>
</evidence>
<proteinExistence type="predicted"/>
<dbReference type="EMBL" id="JBEVCJ010000081">
    <property type="protein sequence ID" value="MET1257499.1"/>
    <property type="molecule type" value="Genomic_DNA"/>
</dbReference>
<comment type="caution">
    <text evidence="1">The sequence shown here is derived from an EMBL/GenBank/DDBJ whole genome shotgun (WGS) entry which is preliminary data.</text>
</comment>
<name>A0ABV2BZZ2_9GAMM</name>
<keyword evidence="2" id="KW-1185">Reference proteome</keyword>
<dbReference type="Proteomes" id="UP001548189">
    <property type="component" value="Unassembled WGS sequence"/>
</dbReference>
<gene>
    <name evidence="1" type="ORF">ABVT43_20375</name>
</gene>